<keyword evidence="3" id="KW-1185">Reference proteome</keyword>
<feature type="chain" id="PRO_5016288480" description="Carboxypeptidase-like regulatory domain-containing protein" evidence="1">
    <location>
        <begin position="29"/>
        <end position="408"/>
    </location>
</feature>
<dbReference type="EMBL" id="QGEG01000001">
    <property type="protein sequence ID" value="PWL39551.1"/>
    <property type="molecule type" value="Genomic_DNA"/>
</dbReference>
<dbReference type="Gene3D" id="2.60.40.1120">
    <property type="entry name" value="Carboxypeptidase-like, regulatory domain"/>
    <property type="match status" value="1"/>
</dbReference>
<dbReference type="InterPro" id="IPR008969">
    <property type="entry name" value="CarboxyPept-like_regulatory"/>
</dbReference>
<protein>
    <recommendedName>
        <fullName evidence="4">Carboxypeptidase-like regulatory domain-containing protein</fullName>
    </recommendedName>
</protein>
<proteinExistence type="predicted"/>
<comment type="caution">
    <text evidence="2">The sequence shown here is derived from an EMBL/GenBank/DDBJ whole genome shotgun (WGS) entry which is preliminary data.</text>
</comment>
<sequence length="408" mass="47406">MFRLKTMARSSKCCLSVLFIFCAIILHGQQEVFTINGQLVDAETQQSIPYASIYLKGKPIGTTSNTEGYFIFHVPTKERGALVVISAMGYTSVARKLDSFSMDEVISLLPQINQLDEVLVDGNATKVLKAKEIVKKAYKNIAQNYPTEPYFLEGFVRDLQREDDTYVEYLECAAKFLYQGAQVKRKPAIELLGVRTNSIATKHLWNKNEERKNSLIDLVEDDFIRFDYGPILGKKGWKYEIESIESYDNRLVYKILGVDAPFQTATLYIDAETFAFVRVELTREVNNGTSWQRRFTNGSQQVYYNVIFEYQEYKGKFYLKYQKEEDVWRIYKGQDSDVVLFTKYPKKELFINNIVVDDVDNYQFSRNMNINSSIESQTENFDTEFWATYNIPQRTAKQSQILRELESN</sequence>
<dbReference type="Proteomes" id="UP000245762">
    <property type="component" value="Unassembled WGS sequence"/>
</dbReference>
<evidence type="ECO:0000256" key="1">
    <source>
        <dbReference type="SAM" id="SignalP"/>
    </source>
</evidence>
<dbReference type="Pfam" id="PF13715">
    <property type="entry name" value="CarbopepD_reg_2"/>
    <property type="match status" value="1"/>
</dbReference>
<keyword evidence="1" id="KW-0732">Signal</keyword>
<evidence type="ECO:0008006" key="4">
    <source>
        <dbReference type="Google" id="ProtNLM"/>
    </source>
</evidence>
<dbReference type="OrthoDB" id="1164701at2"/>
<accession>A0A316L143</accession>
<evidence type="ECO:0000313" key="3">
    <source>
        <dbReference type="Proteomes" id="UP000245762"/>
    </source>
</evidence>
<reference evidence="2 3" key="1">
    <citation type="submission" date="2018-05" db="EMBL/GenBank/DDBJ databases">
        <title>Complete genome sequence of Flagellimonas aquimarina ECD12 isolated from seaweed Ecklonia cava.</title>
        <authorList>
            <person name="Choi S."/>
            <person name="Seong C."/>
        </authorList>
    </citation>
    <scope>NUCLEOTIDE SEQUENCE [LARGE SCALE GENOMIC DNA]</scope>
    <source>
        <strain evidence="2 3">ECD12</strain>
    </source>
</reference>
<dbReference type="AlphaFoldDB" id="A0A316L143"/>
<feature type="signal peptide" evidence="1">
    <location>
        <begin position="1"/>
        <end position="28"/>
    </location>
</feature>
<evidence type="ECO:0000313" key="2">
    <source>
        <dbReference type="EMBL" id="PWL39551.1"/>
    </source>
</evidence>
<organism evidence="2 3">
    <name type="scientific">Flagellimonas aquimarina</name>
    <dbReference type="NCBI Taxonomy" id="2201895"/>
    <lineage>
        <taxon>Bacteria</taxon>
        <taxon>Pseudomonadati</taxon>
        <taxon>Bacteroidota</taxon>
        <taxon>Flavobacteriia</taxon>
        <taxon>Flavobacteriales</taxon>
        <taxon>Flavobacteriaceae</taxon>
        <taxon>Flagellimonas</taxon>
    </lineage>
</organism>
<dbReference type="SUPFAM" id="SSF49464">
    <property type="entry name" value="Carboxypeptidase regulatory domain-like"/>
    <property type="match status" value="1"/>
</dbReference>
<gene>
    <name evidence="2" type="ORF">DKG77_01575</name>
</gene>
<name>A0A316L143_9FLAO</name>